<evidence type="ECO:0000256" key="1">
    <source>
        <dbReference type="SAM" id="MobiDB-lite"/>
    </source>
</evidence>
<dbReference type="AlphaFoldDB" id="A0A226D8I3"/>
<evidence type="ECO:0000313" key="2">
    <source>
        <dbReference type="EMBL" id="OXA40931.1"/>
    </source>
</evidence>
<name>A0A226D8I3_FOLCA</name>
<dbReference type="EMBL" id="LNIX01000031">
    <property type="protein sequence ID" value="OXA40931.1"/>
    <property type="molecule type" value="Genomic_DNA"/>
</dbReference>
<protein>
    <submittedName>
        <fullName evidence="2">Uncharacterized protein</fullName>
    </submittedName>
</protein>
<feature type="compositionally biased region" description="Low complexity" evidence="1">
    <location>
        <begin position="117"/>
        <end position="141"/>
    </location>
</feature>
<gene>
    <name evidence="2" type="ORF">Fcan01_24380</name>
</gene>
<evidence type="ECO:0000313" key="3">
    <source>
        <dbReference type="Proteomes" id="UP000198287"/>
    </source>
</evidence>
<organism evidence="2 3">
    <name type="scientific">Folsomia candida</name>
    <name type="common">Springtail</name>
    <dbReference type="NCBI Taxonomy" id="158441"/>
    <lineage>
        <taxon>Eukaryota</taxon>
        <taxon>Metazoa</taxon>
        <taxon>Ecdysozoa</taxon>
        <taxon>Arthropoda</taxon>
        <taxon>Hexapoda</taxon>
        <taxon>Collembola</taxon>
        <taxon>Entomobryomorpha</taxon>
        <taxon>Isotomoidea</taxon>
        <taxon>Isotomidae</taxon>
        <taxon>Proisotominae</taxon>
        <taxon>Folsomia</taxon>
    </lineage>
</organism>
<keyword evidence="3" id="KW-1185">Reference proteome</keyword>
<comment type="caution">
    <text evidence="2">The sequence shown here is derived from an EMBL/GenBank/DDBJ whole genome shotgun (WGS) entry which is preliminary data.</text>
</comment>
<proteinExistence type="predicted"/>
<sequence>MKISYVYRTLTQQKVALTTARSNPVLWYDKSENLWSPLRRDSKGMVLPVSPRLWGMLINIEIGYVVEIFDYGVVSTAPPLLNAYLSLWSCTLLETYQYSSAWPEPGLIRGGSPKLLGAAGPHHPGATTPTTTPLTTEQTTTMSATIPSSEQTTTISLITMFSETTPMSPGTSPISPVHEVSDEIYSSHSSLKT</sequence>
<feature type="region of interest" description="Disordered" evidence="1">
    <location>
        <begin position="117"/>
        <end position="149"/>
    </location>
</feature>
<accession>A0A226D8I3</accession>
<dbReference type="Proteomes" id="UP000198287">
    <property type="component" value="Unassembled WGS sequence"/>
</dbReference>
<reference evidence="2 3" key="1">
    <citation type="submission" date="2015-12" db="EMBL/GenBank/DDBJ databases">
        <title>The genome of Folsomia candida.</title>
        <authorList>
            <person name="Faddeeva A."/>
            <person name="Derks M.F."/>
            <person name="Anvar Y."/>
            <person name="Smit S."/>
            <person name="Van Straalen N."/>
            <person name="Roelofs D."/>
        </authorList>
    </citation>
    <scope>NUCLEOTIDE SEQUENCE [LARGE SCALE GENOMIC DNA]</scope>
    <source>
        <strain evidence="2 3">VU population</strain>
        <tissue evidence="2">Whole body</tissue>
    </source>
</reference>